<evidence type="ECO:0000313" key="2">
    <source>
        <dbReference type="EMBL" id="MEE2061567.1"/>
    </source>
</evidence>
<dbReference type="Proteomes" id="UP001336020">
    <property type="component" value="Unassembled WGS sequence"/>
</dbReference>
<dbReference type="EMBL" id="JAUTXY010000019">
    <property type="protein sequence ID" value="MEE2061567.1"/>
    <property type="molecule type" value="Genomic_DNA"/>
</dbReference>
<evidence type="ECO:0000256" key="1">
    <source>
        <dbReference type="SAM" id="MobiDB-lite"/>
    </source>
</evidence>
<name>A0ABU7LJZ2_9NOCA</name>
<dbReference type="RefSeq" id="WP_330136726.1">
    <property type="nucleotide sequence ID" value="NZ_JAUTXY010000019.1"/>
</dbReference>
<organism evidence="2 3">
    <name type="scientific">Rhodococcus artemisiae</name>
    <dbReference type="NCBI Taxonomy" id="714159"/>
    <lineage>
        <taxon>Bacteria</taxon>
        <taxon>Bacillati</taxon>
        <taxon>Actinomycetota</taxon>
        <taxon>Actinomycetes</taxon>
        <taxon>Mycobacteriales</taxon>
        <taxon>Nocardiaceae</taxon>
        <taxon>Rhodococcus</taxon>
    </lineage>
</organism>
<gene>
    <name evidence="2" type="ORF">Q7514_29000</name>
</gene>
<sequence length="253" mass="25864">MSSPVESKADTIAHLRRRMAEIPARTDGPTRPSSAAFTPTRIDDAAKRDPISPLRILSAPDPIARLLPHRGPVRGSTVHLSGAAALRVGLVASVTGSGNWAAVIGSPDFGLLAATEMGADLARCALVPDPGPDPIAVAAVLLDGIDLVVLSLAGANVPPSRARAVTARVRSSGAVLVVTDGSWPTVDLHLNAQVAGYRGIDTARGRVAGFDLAVEARTPGRQPHRGVVTLTGHSGGVTWESGPAVPAGLKVAQ</sequence>
<feature type="region of interest" description="Disordered" evidence="1">
    <location>
        <begin position="1"/>
        <end position="44"/>
    </location>
</feature>
<evidence type="ECO:0008006" key="4">
    <source>
        <dbReference type="Google" id="ProtNLM"/>
    </source>
</evidence>
<reference evidence="2 3" key="1">
    <citation type="submission" date="2023-07" db="EMBL/GenBank/DDBJ databases">
        <authorList>
            <person name="Girao M."/>
            <person name="Carvalho M.F."/>
        </authorList>
    </citation>
    <scope>NUCLEOTIDE SEQUENCE [LARGE SCALE GENOMIC DNA]</scope>
    <source>
        <strain evidence="2 3">YIM65754</strain>
    </source>
</reference>
<keyword evidence="3" id="KW-1185">Reference proteome</keyword>
<accession>A0ABU7LJZ2</accession>
<evidence type="ECO:0000313" key="3">
    <source>
        <dbReference type="Proteomes" id="UP001336020"/>
    </source>
</evidence>
<protein>
    <recommendedName>
        <fullName evidence="4">Protein RecA</fullName>
    </recommendedName>
</protein>
<proteinExistence type="predicted"/>
<comment type="caution">
    <text evidence="2">The sequence shown here is derived from an EMBL/GenBank/DDBJ whole genome shotgun (WGS) entry which is preliminary data.</text>
</comment>